<protein>
    <submittedName>
        <fullName evidence="3">Uncharacterized protein</fullName>
    </submittedName>
</protein>
<accession>A0A915BKB8</accession>
<keyword evidence="1" id="KW-0732">Signal</keyword>
<evidence type="ECO:0000313" key="3">
    <source>
        <dbReference type="WBParaSite" id="PgR043_g008_t01"/>
    </source>
</evidence>
<reference evidence="3" key="1">
    <citation type="submission" date="2022-11" db="UniProtKB">
        <authorList>
            <consortium name="WormBaseParasite"/>
        </authorList>
    </citation>
    <scope>IDENTIFICATION</scope>
</reference>
<evidence type="ECO:0000256" key="1">
    <source>
        <dbReference type="SAM" id="SignalP"/>
    </source>
</evidence>
<name>A0A915BKB8_PARUN</name>
<organism evidence="2 3">
    <name type="scientific">Parascaris univalens</name>
    <name type="common">Nematode worm</name>
    <dbReference type="NCBI Taxonomy" id="6257"/>
    <lineage>
        <taxon>Eukaryota</taxon>
        <taxon>Metazoa</taxon>
        <taxon>Ecdysozoa</taxon>
        <taxon>Nematoda</taxon>
        <taxon>Chromadorea</taxon>
        <taxon>Rhabditida</taxon>
        <taxon>Spirurina</taxon>
        <taxon>Ascaridomorpha</taxon>
        <taxon>Ascaridoidea</taxon>
        <taxon>Ascarididae</taxon>
        <taxon>Parascaris</taxon>
    </lineage>
</organism>
<evidence type="ECO:0000313" key="2">
    <source>
        <dbReference type="Proteomes" id="UP000887569"/>
    </source>
</evidence>
<proteinExistence type="predicted"/>
<dbReference type="WBParaSite" id="PgR043_g008_t01">
    <property type="protein sequence ID" value="PgR043_g008_t01"/>
    <property type="gene ID" value="PgR043_g008"/>
</dbReference>
<keyword evidence="2" id="KW-1185">Reference proteome</keyword>
<sequence>HIIRWCFLWALMLIVVVNVIFAYASNPEDETNEPISVAANWDILQTQLRLPIFTPVERADEGKRVESDGQTPLYIQHASRLPPRVRKHVTRSQVAKMRCFFNPISC</sequence>
<feature type="signal peptide" evidence="1">
    <location>
        <begin position="1"/>
        <end position="24"/>
    </location>
</feature>
<dbReference type="Proteomes" id="UP000887569">
    <property type="component" value="Unplaced"/>
</dbReference>
<dbReference type="AlphaFoldDB" id="A0A915BKB8"/>
<feature type="chain" id="PRO_5038100102" evidence="1">
    <location>
        <begin position="25"/>
        <end position="106"/>
    </location>
</feature>